<dbReference type="AlphaFoldDB" id="A0A0A8XX75"/>
<reference evidence="1" key="2">
    <citation type="journal article" date="2015" name="Data Brief">
        <title>Shoot transcriptome of the giant reed, Arundo donax.</title>
        <authorList>
            <person name="Barrero R.A."/>
            <person name="Guerrero F.D."/>
            <person name="Moolhuijzen P."/>
            <person name="Goolsby J.A."/>
            <person name="Tidwell J."/>
            <person name="Bellgard S.E."/>
            <person name="Bellgard M.I."/>
        </authorList>
    </citation>
    <scope>NUCLEOTIDE SEQUENCE</scope>
    <source>
        <tissue evidence="1">Shoot tissue taken approximately 20 cm above the soil surface</tissue>
    </source>
</reference>
<name>A0A0A8XX75_ARUDO</name>
<sequence>MIESTISMSFTFGIQMSRGRCAPCLPLLN</sequence>
<dbReference type="EMBL" id="GBRH01280635">
    <property type="protein sequence ID" value="JAD17260.1"/>
    <property type="molecule type" value="Transcribed_RNA"/>
</dbReference>
<accession>A0A0A8XX75</accession>
<organism evidence="1">
    <name type="scientific">Arundo donax</name>
    <name type="common">Giant reed</name>
    <name type="synonym">Donax arundinaceus</name>
    <dbReference type="NCBI Taxonomy" id="35708"/>
    <lineage>
        <taxon>Eukaryota</taxon>
        <taxon>Viridiplantae</taxon>
        <taxon>Streptophyta</taxon>
        <taxon>Embryophyta</taxon>
        <taxon>Tracheophyta</taxon>
        <taxon>Spermatophyta</taxon>
        <taxon>Magnoliopsida</taxon>
        <taxon>Liliopsida</taxon>
        <taxon>Poales</taxon>
        <taxon>Poaceae</taxon>
        <taxon>PACMAD clade</taxon>
        <taxon>Arundinoideae</taxon>
        <taxon>Arundineae</taxon>
        <taxon>Arundo</taxon>
    </lineage>
</organism>
<reference evidence="1" key="1">
    <citation type="submission" date="2014-09" db="EMBL/GenBank/DDBJ databases">
        <authorList>
            <person name="Magalhaes I.L.F."/>
            <person name="Oliveira U."/>
            <person name="Santos F.R."/>
            <person name="Vidigal T.H.D.A."/>
            <person name="Brescovit A.D."/>
            <person name="Santos A.J."/>
        </authorList>
    </citation>
    <scope>NUCLEOTIDE SEQUENCE</scope>
    <source>
        <tissue evidence="1">Shoot tissue taken approximately 20 cm above the soil surface</tissue>
    </source>
</reference>
<protein>
    <submittedName>
        <fullName evidence="1">Uncharacterized protein</fullName>
    </submittedName>
</protein>
<proteinExistence type="predicted"/>
<evidence type="ECO:0000313" key="1">
    <source>
        <dbReference type="EMBL" id="JAD17260.1"/>
    </source>
</evidence>